<dbReference type="Gene3D" id="2.30.30.40">
    <property type="entry name" value="SH3 Domains"/>
    <property type="match status" value="1"/>
</dbReference>
<dbReference type="Gene3D" id="3.30.565.10">
    <property type="entry name" value="Histidine kinase-like ATPase, C-terminal domain"/>
    <property type="match status" value="1"/>
</dbReference>
<name>A0A2P2DEF3_9LEPT</name>
<keyword evidence="5 12" id="KW-0597">Phosphoprotein</keyword>
<dbReference type="Pfam" id="PF01584">
    <property type="entry name" value="CheW"/>
    <property type="match status" value="1"/>
</dbReference>
<dbReference type="InterPro" id="IPR036641">
    <property type="entry name" value="HPT_dom_sf"/>
</dbReference>
<evidence type="ECO:0000256" key="12">
    <source>
        <dbReference type="PROSITE-ProRule" id="PRU00110"/>
    </source>
</evidence>
<keyword evidence="6" id="KW-0808">Transferase</keyword>
<feature type="modified residue" description="Phosphohistidine" evidence="12">
    <location>
        <position position="51"/>
    </location>
</feature>
<keyword evidence="17" id="KW-1185">Reference proteome</keyword>
<dbReference type="CDD" id="cd16916">
    <property type="entry name" value="HATPase_CheA-like"/>
    <property type="match status" value="1"/>
</dbReference>
<dbReference type="EMBL" id="BFAZ01000009">
    <property type="protein sequence ID" value="GBF43006.1"/>
    <property type="molecule type" value="Genomic_DNA"/>
</dbReference>
<dbReference type="Pfam" id="PF01627">
    <property type="entry name" value="Hpt"/>
    <property type="match status" value="1"/>
</dbReference>
<evidence type="ECO:0000256" key="8">
    <source>
        <dbReference type="ARBA" id="ARBA00022777"/>
    </source>
</evidence>
<evidence type="ECO:0000313" key="17">
    <source>
        <dbReference type="Proteomes" id="UP000245206"/>
    </source>
</evidence>
<dbReference type="InterPro" id="IPR008207">
    <property type="entry name" value="Sig_transdc_His_kin_Hpt_dom"/>
</dbReference>
<evidence type="ECO:0000259" key="15">
    <source>
        <dbReference type="PROSITE" id="PS50894"/>
    </source>
</evidence>
<proteinExistence type="predicted"/>
<keyword evidence="8" id="KW-0418">Kinase</keyword>
<evidence type="ECO:0000256" key="7">
    <source>
        <dbReference type="ARBA" id="ARBA00022741"/>
    </source>
</evidence>
<dbReference type="SMART" id="SM01231">
    <property type="entry name" value="H-kinase_dim"/>
    <property type="match status" value="1"/>
</dbReference>
<dbReference type="PANTHER" id="PTHR43395">
    <property type="entry name" value="SENSOR HISTIDINE KINASE CHEA"/>
    <property type="match status" value="1"/>
</dbReference>
<dbReference type="Pfam" id="PF02895">
    <property type="entry name" value="H-kinase_dim"/>
    <property type="match status" value="1"/>
</dbReference>
<dbReference type="Gene3D" id="1.20.120.160">
    <property type="entry name" value="HPT domain"/>
    <property type="match status" value="1"/>
</dbReference>
<dbReference type="InterPro" id="IPR037006">
    <property type="entry name" value="CheA-like_homodim_sf"/>
</dbReference>
<dbReference type="SMART" id="SM00073">
    <property type="entry name" value="HPT"/>
    <property type="match status" value="1"/>
</dbReference>
<dbReference type="InterPro" id="IPR002545">
    <property type="entry name" value="CheW-lke_dom"/>
</dbReference>
<evidence type="ECO:0000256" key="5">
    <source>
        <dbReference type="ARBA" id="ARBA00022553"/>
    </source>
</evidence>
<evidence type="ECO:0000256" key="11">
    <source>
        <dbReference type="ARBA" id="ARBA00035100"/>
    </source>
</evidence>
<dbReference type="SMART" id="SM00260">
    <property type="entry name" value="CheW"/>
    <property type="match status" value="1"/>
</dbReference>
<evidence type="ECO:0000256" key="9">
    <source>
        <dbReference type="ARBA" id="ARBA00022840"/>
    </source>
</evidence>
<dbReference type="PRINTS" id="PR00344">
    <property type="entry name" value="BCTRLSENSOR"/>
</dbReference>
<evidence type="ECO:0000256" key="2">
    <source>
        <dbReference type="ARBA" id="ARBA00012438"/>
    </source>
</evidence>
<reference evidence="17" key="1">
    <citation type="journal article" date="2019" name="Microbiol. Immunol.">
        <title>Molecular and phenotypic characterization of Leptospira johnsonii sp. nov., Leptospira ellinghausenii sp. nov. and Leptospira ryugenii sp. nov. isolated from soil and water in Japan.</title>
        <authorList>
            <person name="Masuzawa T."/>
            <person name="Saito M."/>
            <person name="Nakao R."/>
            <person name="Nikaido Y."/>
            <person name="Matsumoto M."/>
            <person name="Ogawa M."/>
            <person name="Yokoyama M."/>
            <person name="Hidaka Y."/>
            <person name="Tomita J."/>
            <person name="Sakakibara K."/>
            <person name="Suzuki K."/>
            <person name="Yasuda S."/>
            <person name="Sato H."/>
            <person name="Yamaguchi M."/>
            <person name="Yoshida S.I."/>
            <person name="Koizumi N."/>
            <person name="Kawamura Y."/>
        </authorList>
    </citation>
    <scope>NUCLEOTIDE SEQUENCE [LARGE SCALE GENOMIC DNA]</scope>
    <source>
        <strain evidence="17">E18</strain>
    </source>
</reference>
<dbReference type="OrthoDB" id="9803176at2"/>
<dbReference type="PROSITE" id="PS50851">
    <property type="entry name" value="CHEW"/>
    <property type="match status" value="1"/>
</dbReference>
<dbReference type="InterPro" id="IPR036890">
    <property type="entry name" value="HATPase_C_sf"/>
</dbReference>
<keyword evidence="7" id="KW-0547">Nucleotide-binding</keyword>
<dbReference type="Pfam" id="PF02518">
    <property type="entry name" value="HATPase_c"/>
    <property type="match status" value="1"/>
</dbReference>
<dbReference type="FunFam" id="3.30.565.10:FF:000016">
    <property type="entry name" value="Chemotaxis protein CheA, putative"/>
    <property type="match status" value="1"/>
</dbReference>
<keyword evidence="10" id="KW-0902">Two-component regulatory system</keyword>
<dbReference type="PROSITE" id="PS50109">
    <property type="entry name" value="HIS_KIN"/>
    <property type="match status" value="1"/>
</dbReference>
<evidence type="ECO:0000256" key="10">
    <source>
        <dbReference type="ARBA" id="ARBA00023012"/>
    </source>
</evidence>
<evidence type="ECO:0000259" key="13">
    <source>
        <dbReference type="PROSITE" id="PS50109"/>
    </source>
</evidence>
<accession>A0A2P2DEF3</accession>
<dbReference type="InterPro" id="IPR051315">
    <property type="entry name" value="Bact_Chemotaxis_CheA"/>
</dbReference>
<dbReference type="SUPFAM" id="SSF47384">
    <property type="entry name" value="Homodimeric domain of signal transducing histidine kinase"/>
    <property type="match status" value="1"/>
</dbReference>
<feature type="domain" description="Histidine kinase" evidence="13">
    <location>
        <begin position="224"/>
        <end position="475"/>
    </location>
</feature>
<evidence type="ECO:0000313" key="16">
    <source>
        <dbReference type="EMBL" id="GBF43006.1"/>
    </source>
</evidence>
<comment type="function">
    <text evidence="11">Involved in the transmission of sensory signals from the chemoreceptors to the flagellar motors. CheA is autophosphorylated; it can transfer its phosphate group to either CheB or CheY.</text>
</comment>
<gene>
    <name evidence="16" type="ORF">LPTSP2_23020</name>
</gene>
<dbReference type="SUPFAM" id="SSF55874">
    <property type="entry name" value="ATPase domain of HSP90 chaperone/DNA topoisomerase II/histidine kinase"/>
    <property type="match status" value="1"/>
</dbReference>
<keyword evidence="4" id="KW-0145">Chemotaxis</keyword>
<dbReference type="GO" id="GO:0006935">
    <property type="term" value="P:chemotaxis"/>
    <property type="evidence" value="ECO:0007669"/>
    <property type="project" value="UniProtKB-KW"/>
</dbReference>
<organism evidence="16 17">
    <name type="scientific">Leptospira ellinghausenii</name>
    <dbReference type="NCBI Taxonomy" id="1917822"/>
    <lineage>
        <taxon>Bacteria</taxon>
        <taxon>Pseudomonadati</taxon>
        <taxon>Spirochaetota</taxon>
        <taxon>Spirochaetia</taxon>
        <taxon>Leptospirales</taxon>
        <taxon>Leptospiraceae</taxon>
        <taxon>Leptospira</taxon>
    </lineage>
</organism>
<feature type="domain" description="HPt" evidence="15">
    <location>
        <begin position="1"/>
        <end position="108"/>
    </location>
</feature>
<dbReference type="InterPro" id="IPR004358">
    <property type="entry name" value="Sig_transdc_His_kin-like_C"/>
</dbReference>
<dbReference type="InterPro" id="IPR003594">
    <property type="entry name" value="HATPase_dom"/>
</dbReference>
<dbReference type="GO" id="GO:0000155">
    <property type="term" value="F:phosphorelay sensor kinase activity"/>
    <property type="evidence" value="ECO:0007669"/>
    <property type="project" value="InterPro"/>
</dbReference>
<dbReference type="EC" id="2.7.13.3" evidence="2"/>
<sequence>MNREDLLLGFIQEGFELIEDCENAILAIEEIQNSHGNFDEELMNNLFRSVHTFKGSSGLLKLETLVKLTHEAETLMDLLRNQKLLPTDELTQVLIDTFDRMRVLLSKVETLKANPEMDPPTELQIQALQGEINKLKQHSIVETVLEKPKKEKKIYEIFEEEPPKETKKKSNVYEIFDEVSTQEVSKNKKFEIFEEELKQTQTEVISNNSKIERLGDQNKPVIFNIRKEIKVANDKLDSLLDLVGELVIAESNVTQHPTIKSIRNESLNSALTRFHKILLDLQEVAFSTRMIPISGVFQKMSRLVRDLQKQSGKKVLLHIKGEDTEIDKSIVDLIADPIVHILRNSIDHGLETPEERIDRGKVDTGNIYLSARQSVNEVWVMIKDDGRGLDRNKILDKAKQNGLISGDTSSLNDQEVFNLIFLPGLSTAKVVSDISGRGVGMDIVRQNIVKLGGKIEIHSQFGAGTTFVLRIPLSLGIMEGTVVRVGQKFFTIQTIELREFVSLRDKKEIELDEGQKVLDIRGTFIPIFNINQILNHKEQIIYDNEDPLMIILEYERKLIGIRVDEIIGNQNVVIKPLMGIMENAQGVNGFTILGNGNVSLILDVKSIFSKLEFVGAS</sequence>
<dbReference type="Proteomes" id="UP000245206">
    <property type="component" value="Unassembled WGS sequence"/>
</dbReference>
<dbReference type="SUPFAM" id="SSF50341">
    <property type="entry name" value="CheW-like"/>
    <property type="match status" value="1"/>
</dbReference>
<evidence type="ECO:0000259" key="14">
    <source>
        <dbReference type="PROSITE" id="PS50851"/>
    </source>
</evidence>
<dbReference type="CDD" id="cd00088">
    <property type="entry name" value="HPT"/>
    <property type="match status" value="1"/>
</dbReference>
<dbReference type="RefSeq" id="WP_108960012.1">
    <property type="nucleotide sequence ID" value="NZ_BFAZ01000009.1"/>
</dbReference>
<dbReference type="GO" id="GO:0005737">
    <property type="term" value="C:cytoplasm"/>
    <property type="evidence" value="ECO:0007669"/>
    <property type="project" value="InterPro"/>
</dbReference>
<dbReference type="PANTHER" id="PTHR43395:SF10">
    <property type="entry name" value="CHEMOTAXIS PROTEIN CHEA"/>
    <property type="match status" value="1"/>
</dbReference>
<dbReference type="InterPro" id="IPR005467">
    <property type="entry name" value="His_kinase_dom"/>
</dbReference>
<evidence type="ECO:0000256" key="4">
    <source>
        <dbReference type="ARBA" id="ARBA00022500"/>
    </source>
</evidence>
<dbReference type="InterPro" id="IPR004105">
    <property type="entry name" value="CheA-like_dim"/>
</dbReference>
<dbReference type="InterPro" id="IPR036097">
    <property type="entry name" value="HisK_dim/P_sf"/>
</dbReference>
<comment type="caution">
    <text evidence="16">The sequence shown here is derived from an EMBL/GenBank/DDBJ whole genome shotgun (WGS) entry which is preliminary data.</text>
</comment>
<dbReference type="GO" id="GO:0005524">
    <property type="term" value="F:ATP binding"/>
    <property type="evidence" value="ECO:0007669"/>
    <property type="project" value="UniProtKB-KW"/>
</dbReference>
<dbReference type="InterPro" id="IPR036061">
    <property type="entry name" value="CheW-like_dom_sf"/>
</dbReference>
<dbReference type="Gene3D" id="1.10.287.560">
    <property type="entry name" value="Histidine kinase CheA-like, homodimeric domain"/>
    <property type="match status" value="1"/>
</dbReference>
<dbReference type="SMART" id="SM00387">
    <property type="entry name" value="HATPase_c"/>
    <property type="match status" value="1"/>
</dbReference>
<dbReference type="PROSITE" id="PS50894">
    <property type="entry name" value="HPT"/>
    <property type="match status" value="1"/>
</dbReference>
<evidence type="ECO:0000256" key="3">
    <source>
        <dbReference type="ARBA" id="ARBA00021495"/>
    </source>
</evidence>
<evidence type="ECO:0000256" key="6">
    <source>
        <dbReference type="ARBA" id="ARBA00022679"/>
    </source>
</evidence>
<evidence type="ECO:0000256" key="1">
    <source>
        <dbReference type="ARBA" id="ARBA00000085"/>
    </source>
</evidence>
<comment type="catalytic activity">
    <reaction evidence="1">
        <text>ATP + protein L-histidine = ADP + protein N-phospho-L-histidine.</text>
        <dbReference type="EC" id="2.7.13.3"/>
    </reaction>
</comment>
<protein>
    <recommendedName>
        <fullName evidence="3">Chemotaxis protein CheA</fullName>
        <ecNumber evidence="2">2.7.13.3</ecNumber>
    </recommendedName>
</protein>
<keyword evidence="9" id="KW-0067">ATP-binding</keyword>
<dbReference type="AlphaFoldDB" id="A0A2P2DEF3"/>
<feature type="domain" description="CheW-like" evidence="14">
    <location>
        <begin position="477"/>
        <end position="613"/>
    </location>
</feature>
<dbReference type="SUPFAM" id="SSF47226">
    <property type="entry name" value="Histidine-containing phosphotransfer domain, HPT domain"/>
    <property type="match status" value="1"/>
</dbReference>